<evidence type="ECO:0000313" key="2">
    <source>
        <dbReference type="EMBL" id="TCD02513.1"/>
    </source>
</evidence>
<feature type="domain" description="Glycosyltransferase 2-like" evidence="1">
    <location>
        <begin position="7"/>
        <end position="167"/>
    </location>
</feature>
<proteinExistence type="predicted"/>
<dbReference type="AlphaFoldDB" id="A0A4R0NRN4"/>
<gene>
    <name evidence="2" type="ORF">EZ437_00555</name>
</gene>
<dbReference type="EMBL" id="SJSL01000001">
    <property type="protein sequence ID" value="TCD02513.1"/>
    <property type="molecule type" value="Genomic_DNA"/>
</dbReference>
<dbReference type="InterPro" id="IPR001173">
    <property type="entry name" value="Glyco_trans_2-like"/>
</dbReference>
<keyword evidence="3" id="KW-1185">Reference proteome</keyword>
<dbReference type="Proteomes" id="UP000293347">
    <property type="component" value="Unassembled WGS sequence"/>
</dbReference>
<reference evidence="2 3" key="1">
    <citation type="submission" date="2019-02" db="EMBL/GenBank/DDBJ databases">
        <title>Pedobacter sp. RP-1-14 sp. nov., isolated from Arctic soil.</title>
        <authorList>
            <person name="Dahal R.H."/>
        </authorList>
    </citation>
    <scope>NUCLEOTIDE SEQUENCE [LARGE SCALE GENOMIC DNA]</scope>
    <source>
        <strain evidence="2 3">RP-1-14</strain>
    </source>
</reference>
<dbReference type="CDD" id="cd04179">
    <property type="entry name" value="DPM_DPG-synthase_like"/>
    <property type="match status" value="1"/>
</dbReference>
<dbReference type="PANTHER" id="PTHR48090">
    <property type="entry name" value="UNDECAPRENYL-PHOSPHATE 4-DEOXY-4-FORMAMIDO-L-ARABINOSE TRANSFERASE-RELATED"/>
    <property type="match status" value="1"/>
</dbReference>
<evidence type="ECO:0000259" key="1">
    <source>
        <dbReference type="Pfam" id="PF00535"/>
    </source>
</evidence>
<name>A0A4R0NRN4_9SPHI</name>
<dbReference type="GO" id="GO:0016740">
    <property type="term" value="F:transferase activity"/>
    <property type="evidence" value="ECO:0007669"/>
    <property type="project" value="UniProtKB-KW"/>
</dbReference>
<dbReference type="InterPro" id="IPR029044">
    <property type="entry name" value="Nucleotide-diphossugar_trans"/>
</dbReference>
<accession>A0A4R0NRN4</accession>
<dbReference type="Pfam" id="PF00535">
    <property type="entry name" value="Glycos_transf_2"/>
    <property type="match status" value="1"/>
</dbReference>
<dbReference type="Gene3D" id="3.90.550.10">
    <property type="entry name" value="Spore Coat Polysaccharide Biosynthesis Protein SpsA, Chain A"/>
    <property type="match status" value="1"/>
</dbReference>
<dbReference type="SUPFAM" id="SSF53448">
    <property type="entry name" value="Nucleotide-diphospho-sugar transferases"/>
    <property type="match status" value="1"/>
</dbReference>
<protein>
    <submittedName>
        <fullName evidence="2">Glycosyltransferase family 2 protein</fullName>
    </submittedName>
</protein>
<keyword evidence="2" id="KW-0808">Transferase</keyword>
<sequence length="236" mass="26114">MSIKVLIVMPCYNEESALPLLLNELCALALPEKYALTLLVINDCSKDNTVAVARKHQVKLLDLVNNLGIGGAVQSGLKYAKENDFDVAIQLDGDGQHPPAEIIKLLQGHEDGTDVVIGSRFLSKEGFQSSFMRRMGIRYFYRLNQVLTGNNIYDSTSGFRLLGKKAIDIAAAYYPDDYPEPESLIIFSKAGLKIKEVPVLMSHRLGGTSSISNSSSIYYCIKVTISMLFSFIRKPQ</sequence>
<evidence type="ECO:0000313" key="3">
    <source>
        <dbReference type="Proteomes" id="UP000293347"/>
    </source>
</evidence>
<dbReference type="InterPro" id="IPR050256">
    <property type="entry name" value="Glycosyltransferase_2"/>
</dbReference>
<dbReference type="OrthoDB" id="9810303at2"/>
<organism evidence="2 3">
    <name type="scientific">Pedobacter psychroterrae</name>
    <dbReference type="NCBI Taxonomy" id="2530453"/>
    <lineage>
        <taxon>Bacteria</taxon>
        <taxon>Pseudomonadati</taxon>
        <taxon>Bacteroidota</taxon>
        <taxon>Sphingobacteriia</taxon>
        <taxon>Sphingobacteriales</taxon>
        <taxon>Sphingobacteriaceae</taxon>
        <taxon>Pedobacter</taxon>
    </lineage>
</organism>
<comment type="caution">
    <text evidence="2">The sequence shown here is derived from an EMBL/GenBank/DDBJ whole genome shotgun (WGS) entry which is preliminary data.</text>
</comment>